<evidence type="ECO:0000313" key="1">
    <source>
        <dbReference type="EMBL" id="REC62477.1"/>
    </source>
</evidence>
<evidence type="ECO:0000313" key="2">
    <source>
        <dbReference type="Proteomes" id="UP000256686"/>
    </source>
</evidence>
<protein>
    <submittedName>
        <fullName evidence="1">Uncharacterized protein</fullName>
    </submittedName>
</protein>
<proteinExistence type="predicted"/>
<name>A0A3D9C9D6_9FLAO</name>
<keyword evidence="2" id="KW-1185">Reference proteome</keyword>
<accession>A0A3D9C9D6</accession>
<comment type="caution">
    <text evidence="1">The sequence shown here is derived from an EMBL/GenBank/DDBJ whole genome shotgun (WGS) entry which is preliminary data.</text>
</comment>
<gene>
    <name evidence="1" type="ORF">DRF65_10315</name>
</gene>
<dbReference type="AlphaFoldDB" id="A0A3D9C9D6"/>
<dbReference type="RefSeq" id="WP_115970673.1">
    <property type="nucleotide sequence ID" value="NZ_QNVT01000008.1"/>
</dbReference>
<reference evidence="2" key="1">
    <citation type="submission" date="2018-06" db="EMBL/GenBank/DDBJ databases">
        <authorList>
            <person name="Lum Nde A."/>
            <person name="Hugo C."/>
        </authorList>
    </citation>
    <scope>NUCLEOTIDE SEQUENCE [LARGE SCALE GENOMIC DNA]</scope>
    <source>
        <strain evidence="2">1_F178</strain>
    </source>
</reference>
<dbReference type="Proteomes" id="UP000256686">
    <property type="component" value="Unassembled WGS sequence"/>
</dbReference>
<dbReference type="EMBL" id="QNVT01000008">
    <property type="protein sequence ID" value="REC62477.1"/>
    <property type="molecule type" value="Genomic_DNA"/>
</dbReference>
<organism evidence="1 2">
    <name type="scientific">Chryseobacterium pennae</name>
    <dbReference type="NCBI Taxonomy" id="2258962"/>
    <lineage>
        <taxon>Bacteria</taxon>
        <taxon>Pseudomonadati</taxon>
        <taxon>Bacteroidota</taxon>
        <taxon>Flavobacteriia</taxon>
        <taxon>Flavobacteriales</taxon>
        <taxon>Weeksellaceae</taxon>
        <taxon>Chryseobacterium group</taxon>
        <taxon>Chryseobacterium</taxon>
    </lineage>
</organism>
<sequence>MSDHKINNTSEYWKEMDFDVSTYTINWDTEKAKRYLEENEADFICQYVLLANKYGILLPHNIKVSDCLREDVLKLIRTDQTIYTEDWAVFRINKLYAHNKKLLYHSHIYTQRDSIIQLEEIVNADLLITYHDVVCNNDDSTYAEPVTLLFFKNYFYITFEADTFFEVLSNRNANFGVDNSETAYLNTPRFNSFLRDFIILCFEYGATDFDFEKLGYENFSEQGILFGNEVVYYEDIYDLLPEEHKYKAFEEIQVVLDETHYKRYLEDKKETK</sequence>